<organism evidence="8 9">
    <name type="scientific">Acinetobacter guillouiae NIPH 991</name>
    <dbReference type="NCBI Taxonomy" id="1217656"/>
    <lineage>
        <taxon>Bacteria</taxon>
        <taxon>Pseudomonadati</taxon>
        <taxon>Pseudomonadota</taxon>
        <taxon>Gammaproteobacteria</taxon>
        <taxon>Moraxellales</taxon>
        <taxon>Moraxellaceae</taxon>
        <taxon>Acinetobacter</taxon>
    </lineage>
</organism>
<dbReference type="PATRIC" id="fig|1217656.3.peg.623"/>
<evidence type="ECO:0000256" key="3">
    <source>
        <dbReference type="ARBA" id="ARBA00022475"/>
    </source>
</evidence>
<keyword evidence="6 7" id="KW-0472">Membrane</keyword>
<evidence type="ECO:0008006" key="10">
    <source>
        <dbReference type="Google" id="ProtNLM"/>
    </source>
</evidence>
<evidence type="ECO:0000256" key="7">
    <source>
        <dbReference type="SAM" id="Phobius"/>
    </source>
</evidence>
<keyword evidence="5 7" id="KW-1133">Transmembrane helix</keyword>
<evidence type="ECO:0000313" key="9">
    <source>
        <dbReference type="Proteomes" id="UP000013148"/>
    </source>
</evidence>
<feature type="transmembrane region" description="Helical" evidence="7">
    <location>
        <begin position="69"/>
        <end position="89"/>
    </location>
</feature>
<dbReference type="eggNOG" id="COG1280">
    <property type="taxonomic scope" value="Bacteria"/>
</dbReference>
<protein>
    <recommendedName>
        <fullName evidence="10">Lysine transporter LysE</fullName>
    </recommendedName>
</protein>
<dbReference type="GO" id="GO:0005886">
    <property type="term" value="C:plasma membrane"/>
    <property type="evidence" value="ECO:0007669"/>
    <property type="project" value="UniProtKB-SubCell"/>
</dbReference>
<dbReference type="GO" id="GO:0042970">
    <property type="term" value="F:homoserine transmembrane transporter activity"/>
    <property type="evidence" value="ECO:0007669"/>
    <property type="project" value="TreeGrafter"/>
</dbReference>
<evidence type="ECO:0000256" key="4">
    <source>
        <dbReference type="ARBA" id="ARBA00022692"/>
    </source>
</evidence>
<sequence length="206" mass="23031">MQISIEFLMTSFIVVISPGSGTIYTIATGLSRGTKASLIAAIACTFGIIPHMLIAILGLAFVFTVSSSVFMILKFLGVAYLLYMAWLALQDKGTFHFEQKNTEDSALKIMNHAIFINLFNPKLPLFFLAFLPQFISTDTAHPIWDMFVLSLIFMLITLVVFIIYGVFAAMMRQHVLDRPIVLKWLRGIFALAFIGLSMKLLFSSKS</sequence>
<dbReference type="EMBL" id="APPJ01000004">
    <property type="protein sequence ID" value="ENV18838.1"/>
    <property type="molecule type" value="Genomic_DNA"/>
</dbReference>
<evidence type="ECO:0000256" key="2">
    <source>
        <dbReference type="ARBA" id="ARBA00007928"/>
    </source>
</evidence>
<dbReference type="PANTHER" id="PTHR30086">
    <property type="entry name" value="ARGININE EXPORTER PROTEIN ARGO"/>
    <property type="match status" value="1"/>
</dbReference>
<proteinExistence type="inferred from homology"/>
<keyword evidence="9" id="KW-1185">Reference proteome</keyword>
<evidence type="ECO:0000256" key="6">
    <source>
        <dbReference type="ARBA" id="ARBA00023136"/>
    </source>
</evidence>
<name>N8YGS3_ACIGI</name>
<reference evidence="8 9" key="1">
    <citation type="submission" date="2013-02" db="EMBL/GenBank/DDBJ databases">
        <title>The Genome Sequence of Acinetobacter guillouiae NIPH 991.</title>
        <authorList>
            <consortium name="The Broad Institute Genome Sequencing Platform"/>
            <consortium name="The Broad Institute Genome Sequencing Center for Infectious Disease"/>
            <person name="Cerqueira G."/>
            <person name="Feldgarden M."/>
            <person name="Courvalin P."/>
            <person name="Perichon B."/>
            <person name="Grillot-Courvalin C."/>
            <person name="Clermont D."/>
            <person name="Rocha E."/>
            <person name="Yoon E.-J."/>
            <person name="Nemec A."/>
            <person name="Walker B."/>
            <person name="Young S.K."/>
            <person name="Zeng Q."/>
            <person name="Gargeya S."/>
            <person name="Fitzgerald M."/>
            <person name="Haas B."/>
            <person name="Abouelleil A."/>
            <person name="Alvarado L."/>
            <person name="Arachchi H.M."/>
            <person name="Berlin A.M."/>
            <person name="Chapman S.B."/>
            <person name="Dewar J."/>
            <person name="Goldberg J."/>
            <person name="Griggs A."/>
            <person name="Gujja S."/>
            <person name="Hansen M."/>
            <person name="Howarth C."/>
            <person name="Imamovic A."/>
            <person name="Larimer J."/>
            <person name="McCowan C."/>
            <person name="Murphy C."/>
            <person name="Neiman D."/>
            <person name="Pearson M."/>
            <person name="Priest M."/>
            <person name="Roberts A."/>
            <person name="Saif S."/>
            <person name="Shea T."/>
            <person name="Sisk P."/>
            <person name="Sykes S."/>
            <person name="Wortman J."/>
            <person name="Nusbaum C."/>
            <person name="Birren B."/>
        </authorList>
    </citation>
    <scope>NUCLEOTIDE SEQUENCE [LARGE SCALE GENOMIC DNA]</scope>
    <source>
        <strain evidence="8 9">NIPH 991</strain>
    </source>
</reference>
<comment type="similarity">
    <text evidence="2">Belongs to the Rht family.</text>
</comment>
<dbReference type="Pfam" id="PF01810">
    <property type="entry name" value="LysE"/>
    <property type="match status" value="1"/>
</dbReference>
<feature type="transmembrane region" description="Helical" evidence="7">
    <location>
        <begin position="184"/>
        <end position="202"/>
    </location>
</feature>
<keyword evidence="3" id="KW-1003">Cell membrane</keyword>
<accession>N8YGS3</accession>
<keyword evidence="4 7" id="KW-0812">Transmembrane</keyword>
<dbReference type="HOGENOM" id="CLU_079569_3_3_6"/>
<dbReference type="PIRSF" id="PIRSF006324">
    <property type="entry name" value="LeuE"/>
    <property type="match status" value="1"/>
</dbReference>
<dbReference type="AlphaFoldDB" id="N8YGS3"/>
<dbReference type="Proteomes" id="UP000013148">
    <property type="component" value="Unassembled WGS sequence"/>
</dbReference>
<comment type="caution">
    <text evidence="8">The sequence shown here is derived from an EMBL/GenBank/DDBJ whole genome shotgun (WGS) entry which is preliminary data.</text>
</comment>
<gene>
    <name evidence="8" type="ORF">F964_00638</name>
</gene>
<feature type="transmembrane region" description="Helical" evidence="7">
    <location>
        <begin position="39"/>
        <end position="62"/>
    </location>
</feature>
<comment type="subcellular location">
    <subcellularLocation>
        <location evidence="1">Cell membrane</location>
        <topology evidence="1">Multi-pass membrane protein</topology>
    </subcellularLocation>
</comment>
<dbReference type="InterPro" id="IPR001123">
    <property type="entry name" value="LeuE-type"/>
</dbReference>
<evidence type="ECO:0000313" key="8">
    <source>
        <dbReference type="EMBL" id="ENV18838.1"/>
    </source>
</evidence>
<feature type="transmembrane region" description="Helical" evidence="7">
    <location>
        <begin position="143"/>
        <end position="164"/>
    </location>
</feature>
<feature type="transmembrane region" description="Helical" evidence="7">
    <location>
        <begin position="7"/>
        <end position="27"/>
    </location>
</feature>
<evidence type="ECO:0000256" key="5">
    <source>
        <dbReference type="ARBA" id="ARBA00022989"/>
    </source>
</evidence>
<dbReference type="RefSeq" id="WP_004817588.1">
    <property type="nucleotide sequence ID" value="NZ_KB849455.1"/>
</dbReference>
<feature type="transmembrane region" description="Helical" evidence="7">
    <location>
        <begin position="109"/>
        <end position="131"/>
    </location>
</feature>
<dbReference type="PANTHER" id="PTHR30086:SF14">
    <property type="entry name" value="HOMOSERINE_HOMOSERINE LACTONE EFFLUX PROTEIN"/>
    <property type="match status" value="1"/>
</dbReference>
<evidence type="ECO:0000256" key="1">
    <source>
        <dbReference type="ARBA" id="ARBA00004651"/>
    </source>
</evidence>